<protein>
    <recommendedName>
        <fullName evidence="6">MYXO-CTERM domain-containing protein</fullName>
    </recommendedName>
</protein>
<evidence type="ECO:0000256" key="3">
    <source>
        <dbReference type="SAM" id="SignalP"/>
    </source>
</evidence>
<gene>
    <name evidence="4" type="ORF">BLM47_06850</name>
</gene>
<evidence type="ECO:0000256" key="1">
    <source>
        <dbReference type="SAM" id="MobiDB-lite"/>
    </source>
</evidence>
<sequence length="102" mass="10531">MKRLALIAFSALLFAVGATAASAAQPATTPTPSPAPAVVTPAPSPWFDTAPARNNWGTTGRFRATATNVAGDMDWGWLGILGLLGLIGLAGRNRGEVQTDNR</sequence>
<dbReference type="AlphaFoldDB" id="A0A2A6E117"/>
<proteinExistence type="predicted"/>
<evidence type="ECO:0008006" key="6">
    <source>
        <dbReference type="Google" id="ProtNLM"/>
    </source>
</evidence>
<keyword evidence="2" id="KW-0472">Membrane</keyword>
<feature type="chain" id="PRO_5039303539" description="MYXO-CTERM domain-containing protein" evidence="3">
    <location>
        <begin position="21"/>
        <end position="102"/>
    </location>
</feature>
<keyword evidence="2" id="KW-1133">Transmembrane helix</keyword>
<dbReference type="EMBL" id="MOXJ01000014">
    <property type="protein sequence ID" value="PDO10447.1"/>
    <property type="molecule type" value="Genomic_DNA"/>
</dbReference>
<keyword evidence="3" id="KW-0732">Signal</keyword>
<dbReference type="Proteomes" id="UP000243688">
    <property type="component" value="Unassembled WGS sequence"/>
</dbReference>
<organism evidence="4 5">
    <name type="scientific">Candidatus Reconcilbacillus cellulovorans</name>
    <dbReference type="NCBI Taxonomy" id="1906605"/>
    <lineage>
        <taxon>Bacteria</taxon>
        <taxon>Bacillati</taxon>
        <taxon>Bacillota</taxon>
        <taxon>Bacilli</taxon>
        <taxon>Bacillales</taxon>
        <taxon>Paenibacillaceae</taxon>
        <taxon>Candidatus Reconcilbacillus</taxon>
    </lineage>
</organism>
<keyword evidence="2" id="KW-0812">Transmembrane</keyword>
<evidence type="ECO:0000313" key="4">
    <source>
        <dbReference type="EMBL" id="PDO10447.1"/>
    </source>
</evidence>
<reference evidence="4 5" key="1">
    <citation type="submission" date="2016-12" db="EMBL/GenBank/DDBJ databases">
        <title>Candidatus Reconcilibacillus cellulovorans genome.</title>
        <authorList>
            <person name="Kolinko S."/>
            <person name="Wu Y.-W."/>
            <person name="Tachea F."/>
            <person name="Denzel E."/>
            <person name="Hiras J."/>
            <person name="Baecker N."/>
            <person name="Chan L.J."/>
            <person name="Eichorst S.A."/>
            <person name="Frey D."/>
            <person name="Adams P.D."/>
            <person name="Pray T."/>
            <person name="Tanjore D."/>
            <person name="Petzold C.J."/>
            <person name="Gladden J.M."/>
            <person name="Simmons B.A."/>
            <person name="Singer S.W."/>
        </authorList>
    </citation>
    <scope>NUCLEOTIDE SEQUENCE [LARGE SCALE GENOMIC DNA]</scope>
    <source>
        <strain evidence="4">JTherm</strain>
    </source>
</reference>
<feature type="transmembrane region" description="Helical" evidence="2">
    <location>
        <begin position="75"/>
        <end position="92"/>
    </location>
</feature>
<dbReference type="NCBIfam" id="NF041742">
    <property type="entry name" value="WGxxGxxG_fam"/>
    <property type="match status" value="1"/>
</dbReference>
<feature type="region of interest" description="Disordered" evidence="1">
    <location>
        <begin position="23"/>
        <end position="44"/>
    </location>
</feature>
<feature type="signal peptide" evidence="3">
    <location>
        <begin position="1"/>
        <end position="20"/>
    </location>
</feature>
<accession>A0A2A6E117</accession>
<name>A0A2A6E117_9BACL</name>
<evidence type="ECO:0000313" key="5">
    <source>
        <dbReference type="Proteomes" id="UP000243688"/>
    </source>
</evidence>
<evidence type="ECO:0000256" key="2">
    <source>
        <dbReference type="SAM" id="Phobius"/>
    </source>
</evidence>
<comment type="caution">
    <text evidence="4">The sequence shown here is derived from an EMBL/GenBank/DDBJ whole genome shotgun (WGS) entry which is preliminary data.</text>
</comment>